<evidence type="ECO:0000313" key="6">
    <source>
        <dbReference type="EMBL" id="GGL81497.1"/>
    </source>
</evidence>
<feature type="domain" description="HTH tetR-type" evidence="5">
    <location>
        <begin position="6"/>
        <end position="64"/>
    </location>
</feature>
<dbReference type="InterPro" id="IPR050109">
    <property type="entry name" value="HTH-type_TetR-like_transc_reg"/>
</dbReference>
<dbReference type="InterPro" id="IPR001647">
    <property type="entry name" value="HTH_TetR"/>
</dbReference>
<dbReference type="PROSITE" id="PS50977">
    <property type="entry name" value="HTH_TETR_2"/>
    <property type="match status" value="1"/>
</dbReference>
<dbReference type="InterPro" id="IPR009057">
    <property type="entry name" value="Homeodomain-like_sf"/>
</dbReference>
<protein>
    <submittedName>
        <fullName evidence="6">TetR family transcriptional regulator</fullName>
    </submittedName>
</protein>
<dbReference type="GO" id="GO:0003700">
    <property type="term" value="F:DNA-binding transcription factor activity"/>
    <property type="evidence" value="ECO:0007669"/>
    <property type="project" value="TreeGrafter"/>
</dbReference>
<comment type="caution">
    <text evidence="6">The sequence shown here is derived from an EMBL/GenBank/DDBJ whole genome shotgun (WGS) entry which is preliminary data.</text>
</comment>
<dbReference type="AlphaFoldDB" id="A0A917SGP5"/>
<keyword evidence="7" id="KW-1185">Reference proteome</keyword>
<dbReference type="Pfam" id="PF00440">
    <property type="entry name" value="TetR_N"/>
    <property type="match status" value="1"/>
</dbReference>
<dbReference type="GO" id="GO:0000976">
    <property type="term" value="F:transcription cis-regulatory region binding"/>
    <property type="evidence" value="ECO:0007669"/>
    <property type="project" value="TreeGrafter"/>
</dbReference>
<dbReference type="EMBL" id="BMMZ01000016">
    <property type="protein sequence ID" value="GGL81497.1"/>
    <property type="molecule type" value="Genomic_DNA"/>
</dbReference>
<feature type="DNA-binding region" description="H-T-H motif" evidence="4">
    <location>
        <begin position="27"/>
        <end position="46"/>
    </location>
</feature>
<evidence type="ECO:0000256" key="3">
    <source>
        <dbReference type="ARBA" id="ARBA00023163"/>
    </source>
</evidence>
<dbReference type="RefSeq" id="WP_188898025.1">
    <property type="nucleotide sequence ID" value="NZ_BMMZ01000016.1"/>
</dbReference>
<name>A0A917SGP5_9ACTN</name>
<evidence type="ECO:0000313" key="7">
    <source>
        <dbReference type="Proteomes" id="UP000613840"/>
    </source>
</evidence>
<evidence type="ECO:0000256" key="4">
    <source>
        <dbReference type="PROSITE-ProRule" id="PRU00335"/>
    </source>
</evidence>
<dbReference type="PANTHER" id="PTHR30055:SF234">
    <property type="entry name" value="HTH-TYPE TRANSCRIPTIONAL REGULATOR BETI"/>
    <property type="match status" value="1"/>
</dbReference>
<keyword evidence="3" id="KW-0804">Transcription</keyword>
<dbReference type="InterPro" id="IPR049445">
    <property type="entry name" value="TetR_SbtR-like_C"/>
</dbReference>
<reference evidence="6" key="2">
    <citation type="submission" date="2020-09" db="EMBL/GenBank/DDBJ databases">
        <authorList>
            <person name="Sun Q."/>
            <person name="Zhou Y."/>
        </authorList>
    </citation>
    <scope>NUCLEOTIDE SEQUENCE</scope>
    <source>
        <strain evidence="6">CGMCC 4.7306</strain>
    </source>
</reference>
<evidence type="ECO:0000256" key="2">
    <source>
        <dbReference type="ARBA" id="ARBA00023125"/>
    </source>
</evidence>
<dbReference type="Gene3D" id="1.10.357.10">
    <property type="entry name" value="Tetracycline Repressor, domain 2"/>
    <property type="match status" value="1"/>
</dbReference>
<dbReference type="SUPFAM" id="SSF48498">
    <property type="entry name" value="Tetracyclin repressor-like, C-terminal domain"/>
    <property type="match status" value="1"/>
</dbReference>
<proteinExistence type="predicted"/>
<gene>
    <name evidence="6" type="ORF">GCM10011575_44750</name>
</gene>
<dbReference type="PANTHER" id="PTHR30055">
    <property type="entry name" value="HTH-TYPE TRANSCRIPTIONAL REGULATOR RUTR"/>
    <property type="match status" value="1"/>
</dbReference>
<keyword evidence="2 4" id="KW-0238">DNA-binding</keyword>
<evidence type="ECO:0000256" key="1">
    <source>
        <dbReference type="ARBA" id="ARBA00023015"/>
    </source>
</evidence>
<evidence type="ECO:0000259" key="5">
    <source>
        <dbReference type="PROSITE" id="PS50977"/>
    </source>
</evidence>
<sequence>MRTDGSRNRAAILDAAREMVSEPGELHLSAVAKKAGVGQGTLYRHFASRDDLLAALYTDEIDDLVDAAESLVAAHAPDEALRRWFERLAAYARVKVGIIEVVEASVWADMSSTTHDKLGRALTTLLAAGVESGQVRRDVDPRDVILLSWFLAHVGADEWRDRVPRLLDVLLDGLRTRER</sequence>
<accession>A0A917SGP5</accession>
<dbReference type="SUPFAM" id="SSF46689">
    <property type="entry name" value="Homeodomain-like"/>
    <property type="match status" value="1"/>
</dbReference>
<organism evidence="6 7">
    <name type="scientific">Microlunatus endophyticus</name>
    <dbReference type="NCBI Taxonomy" id="1716077"/>
    <lineage>
        <taxon>Bacteria</taxon>
        <taxon>Bacillati</taxon>
        <taxon>Actinomycetota</taxon>
        <taxon>Actinomycetes</taxon>
        <taxon>Propionibacteriales</taxon>
        <taxon>Propionibacteriaceae</taxon>
        <taxon>Microlunatus</taxon>
    </lineage>
</organism>
<dbReference type="Proteomes" id="UP000613840">
    <property type="component" value="Unassembled WGS sequence"/>
</dbReference>
<reference evidence="6" key="1">
    <citation type="journal article" date="2014" name="Int. J. Syst. Evol. Microbiol.">
        <title>Complete genome sequence of Corynebacterium casei LMG S-19264T (=DSM 44701T), isolated from a smear-ripened cheese.</title>
        <authorList>
            <consortium name="US DOE Joint Genome Institute (JGI-PGF)"/>
            <person name="Walter F."/>
            <person name="Albersmeier A."/>
            <person name="Kalinowski J."/>
            <person name="Ruckert C."/>
        </authorList>
    </citation>
    <scope>NUCLEOTIDE SEQUENCE</scope>
    <source>
        <strain evidence="6">CGMCC 4.7306</strain>
    </source>
</reference>
<keyword evidence="1" id="KW-0805">Transcription regulation</keyword>
<dbReference type="InterPro" id="IPR036271">
    <property type="entry name" value="Tet_transcr_reg_TetR-rel_C_sf"/>
</dbReference>
<dbReference type="Pfam" id="PF21597">
    <property type="entry name" value="TetR_C_43"/>
    <property type="match status" value="1"/>
</dbReference>